<sequence length="400" mass="42678">MKREKVDIFISGGGVAGLTAAAVFGSVGFSVICVDPTAPVTTGDAPGSDLRTTAFLQPARDLLEEAGLWDRLKTDATPLNVMRIVDISGPAGTPPVSRDFEASDIGDAPFGWNLRNWVLRREMLDRLGDLPNVSFRPGVGFERLVARDAEALVSLSDRSQISAKLVIAADGRQSPVRAAVGIDVRTSRYGQKALSFAVTHDMPHGNVSTEIHDQGGPFTLVPLPDHDGSPCSAVVWMTDGPEAQRLARLAPSDFNAAATDRSAGLYGPLSLVAGPQVWPIISQIADRMAAARVALIAEAAHVLPPIGAQGLNMSLADLACLRDLALASPDRLGSPEMLDRYHRERHTDILLRVKGVEVLNRTSQSSSAWLQGLRAHGIKALHDVEPIRRGLMRLGLGARG</sequence>
<dbReference type="InterPro" id="IPR051205">
    <property type="entry name" value="UbiH/COQ6_monooxygenase"/>
</dbReference>
<evidence type="ECO:0000313" key="11">
    <source>
        <dbReference type="Proteomes" id="UP000201613"/>
    </source>
</evidence>
<dbReference type="EC" id="1.14.13.-" evidence="10"/>
<dbReference type="InterPro" id="IPR036188">
    <property type="entry name" value="FAD/NAD-bd_sf"/>
</dbReference>
<keyword evidence="6 10" id="KW-0560">Oxidoreductase</keyword>
<dbReference type="InterPro" id="IPR010971">
    <property type="entry name" value="UbiH/COQ6"/>
</dbReference>
<dbReference type="GO" id="GO:0016705">
    <property type="term" value="F:oxidoreductase activity, acting on paired donors, with incorporation or reduction of molecular oxygen"/>
    <property type="evidence" value="ECO:0007669"/>
    <property type="project" value="InterPro"/>
</dbReference>
<evidence type="ECO:0000256" key="6">
    <source>
        <dbReference type="ARBA" id="ARBA00023002"/>
    </source>
</evidence>
<dbReference type="Proteomes" id="UP000201613">
    <property type="component" value="Unassembled WGS sequence"/>
</dbReference>
<feature type="domain" description="FAD-binding" evidence="9">
    <location>
        <begin position="6"/>
        <end position="346"/>
    </location>
</feature>
<feature type="transmembrane region" description="Helical" evidence="8">
    <location>
        <begin position="12"/>
        <end position="32"/>
    </location>
</feature>
<keyword evidence="11" id="KW-1185">Reference proteome</keyword>
<accession>A0A238LJR4</accession>
<dbReference type="EMBL" id="FXZK01000007">
    <property type="protein sequence ID" value="SMY09206.1"/>
    <property type="molecule type" value="Genomic_DNA"/>
</dbReference>
<comment type="similarity">
    <text evidence="3">Belongs to the UbiH/COQ6 family.</text>
</comment>
<comment type="cofactor">
    <cofactor evidence="1">
        <name>FAD</name>
        <dbReference type="ChEBI" id="CHEBI:57692"/>
    </cofactor>
</comment>
<evidence type="ECO:0000256" key="3">
    <source>
        <dbReference type="ARBA" id="ARBA00005349"/>
    </source>
</evidence>
<reference evidence="10 11" key="1">
    <citation type="submission" date="2017-05" db="EMBL/GenBank/DDBJ databases">
        <authorList>
            <person name="Song R."/>
            <person name="Chenine A.L."/>
            <person name="Ruprecht R.M."/>
        </authorList>
    </citation>
    <scope>NUCLEOTIDE SEQUENCE [LARGE SCALE GENOMIC DNA]</scope>
    <source>
        <strain evidence="10 11">CECT 8899</strain>
    </source>
</reference>
<evidence type="ECO:0000256" key="2">
    <source>
        <dbReference type="ARBA" id="ARBA00004749"/>
    </source>
</evidence>
<evidence type="ECO:0000256" key="5">
    <source>
        <dbReference type="ARBA" id="ARBA00022827"/>
    </source>
</evidence>
<dbReference type="NCBIfam" id="NF005691">
    <property type="entry name" value="PRK07494.1"/>
    <property type="match status" value="1"/>
</dbReference>
<keyword evidence="8" id="KW-0812">Transmembrane</keyword>
<dbReference type="SUPFAM" id="SSF51905">
    <property type="entry name" value="FAD/NAD(P)-binding domain"/>
    <property type="match status" value="1"/>
</dbReference>
<keyword evidence="8" id="KW-1133">Transmembrane helix</keyword>
<evidence type="ECO:0000256" key="4">
    <source>
        <dbReference type="ARBA" id="ARBA00022630"/>
    </source>
</evidence>
<gene>
    <name evidence="10" type="primary">ubiI</name>
    <name evidence="10" type="ORF">LOM8899_03370</name>
</gene>
<keyword evidence="8" id="KW-0472">Membrane</keyword>
<dbReference type="NCBIfam" id="TIGR01988">
    <property type="entry name" value="Ubi-OHases"/>
    <property type="match status" value="1"/>
</dbReference>
<dbReference type="InterPro" id="IPR002938">
    <property type="entry name" value="FAD-bd"/>
</dbReference>
<dbReference type="PANTHER" id="PTHR43876">
    <property type="entry name" value="UBIQUINONE BIOSYNTHESIS MONOOXYGENASE COQ6, MITOCHONDRIAL"/>
    <property type="match status" value="1"/>
</dbReference>
<dbReference type="OrthoDB" id="9796623at2"/>
<dbReference type="AlphaFoldDB" id="A0A238LJR4"/>
<dbReference type="GO" id="GO:0071949">
    <property type="term" value="F:FAD binding"/>
    <property type="evidence" value="ECO:0007669"/>
    <property type="project" value="InterPro"/>
</dbReference>
<name>A0A238LJR4_9RHOB</name>
<keyword evidence="4" id="KW-0285">Flavoprotein</keyword>
<dbReference type="Gene3D" id="3.50.50.60">
    <property type="entry name" value="FAD/NAD(P)-binding domain"/>
    <property type="match status" value="2"/>
</dbReference>
<dbReference type="Pfam" id="PF01494">
    <property type="entry name" value="FAD_binding_3"/>
    <property type="match status" value="1"/>
</dbReference>
<dbReference type="RefSeq" id="WP_093993384.1">
    <property type="nucleotide sequence ID" value="NZ_FXZK01000007.1"/>
</dbReference>
<organism evidence="10 11">
    <name type="scientific">Flavimaricola marinus</name>
    <dbReference type="NCBI Taxonomy" id="1819565"/>
    <lineage>
        <taxon>Bacteria</taxon>
        <taxon>Pseudomonadati</taxon>
        <taxon>Pseudomonadota</taxon>
        <taxon>Alphaproteobacteria</taxon>
        <taxon>Rhodobacterales</taxon>
        <taxon>Paracoccaceae</taxon>
        <taxon>Flavimaricola</taxon>
    </lineage>
</organism>
<dbReference type="PRINTS" id="PR00420">
    <property type="entry name" value="RNGMNOXGNASE"/>
</dbReference>
<comment type="pathway">
    <text evidence="2">Cofactor biosynthesis; ubiquinone biosynthesis.</text>
</comment>
<evidence type="ECO:0000259" key="9">
    <source>
        <dbReference type="Pfam" id="PF01494"/>
    </source>
</evidence>
<dbReference type="GO" id="GO:0004497">
    <property type="term" value="F:monooxygenase activity"/>
    <property type="evidence" value="ECO:0007669"/>
    <property type="project" value="UniProtKB-KW"/>
</dbReference>
<evidence type="ECO:0000256" key="8">
    <source>
        <dbReference type="SAM" id="Phobius"/>
    </source>
</evidence>
<evidence type="ECO:0000256" key="1">
    <source>
        <dbReference type="ARBA" id="ARBA00001974"/>
    </source>
</evidence>
<keyword evidence="5" id="KW-0274">FAD</keyword>
<proteinExistence type="inferred from homology"/>
<dbReference type="PANTHER" id="PTHR43876:SF7">
    <property type="entry name" value="UBIQUINONE BIOSYNTHESIS MONOOXYGENASE COQ6, MITOCHONDRIAL"/>
    <property type="match status" value="1"/>
</dbReference>
<protein>
    <submittedName>
        <fullName evidence="10">2-octaprenylphenol hydroxylase</fullName>
        <ecNumber evidence="10">1.14.13.-</ecNumber>
    </submittedName>
</protein>
<evidence type="ECO:0000256" key="7">
    <source>
        <dbReference type="ARBA" id="ARBA00023033"/>
    </source>
</evidence>
<dbReference type="GO" id="GO:0006744">
    <property type="term" value="P:ubiquinone biosynthetic process"/>
    <property type="evidence" value="ECO:0007669"/>
    <property type="project" value="UniProtKB-UniPathway"/>
</dbReference>
<keyword evidence="7" id="KW-0503">Monooxygenase</keyword>
<dbReference type="UniPathway" id="UPA00232"/>
<evidence type="ECO:0000313" key="10">
    <source>
        <dbReference type="EMBL" id="SMY09206.1"/>
    </source>
</evidence>